<evidence type="ECO:0000313" key="3">
    <source>
        <dbReference type="Proteomes" id="UP000594262"/>
    </source>
</evidence>
<dbReference type="Proteomes" id="UP000594262">
    <property type="component" value="Unplaced"/>
</dbReference>
<name>A0A7M5WUG7_9CNID</name>
<organism evidence="2 3">
    <name type="scientific">Clytia hemisphaerica</name>
    <dbReference type="NCBI Taxonomy" id="252671"/>
    <lineage>
        <taxon>Eukaryota</taxon>
        <taxon>Metazoa</taxon>
        <taxon>Cnidaria</taxon>
        <taxon>Hydrozoa</taxon>
        <taxon>Hydroidolina</taxon>
        <taxon>Leptothecata</taxon>
        <taxon>Obeliida</taxon>
        <taxon>Clytiidae</taxon>
        <taxon>Clytia</taxon>
    </lineage>
</organism>
<feature type="compositionally biased region" description="Polar residues" evidence="1">
    <location>
        <begin position="266"/>
        <end position="305"/>
    </location>
</feature>
<accession>A0A7M5WUG7</accession>
<evidence type="ECO:0000313" key="2">
    <source>
        <dbReference type="EnsemblMetazoa" id="CLYHEMP013315.1"/>
    </source>
</evidence>
<reference evidence="2" key="1">
    <citation type="submission" date="2021-01" db="UniProtKB">
        <authorList>
            <consortium name="EnsemblMetazoa"/>
        </authorList>
    </citation>
    <scope>IDENTIFICATION</scope>
</reference>
<keyword evidence="3" id="KW-1185">Reference proteome</keyword>
<dbReference type="EnsemblMetazoa" id="CLYHEMT013315.1">
    <property type="protein sequence ID" value="CLYHEMP013315.1"/>
    <property type="gene ID" value="CLYHEMG013315"/>
</dbReference>
<sequence>KQCYQVGGNGKVKFTSLPLGVDLRTSIRSLFPRLNETFFLYTTKQNKTYQELNVNSAEELRQMNHQGVIIVTNERVNENLMPLSQDGNMNPSNGGYLLNNLSFQSQLSNETLAHQPLSRMINPTQSMMPTLMDQSISNISGLVDVNMNSSNGGYLLNNLSFQSQLSNETLANQPLSVMVNPTQSLMPTLMDQSVSNISGLVDVDLNPLAGPVVNNLTNLIHLPTDISSALSESYSVPSTADPVANHQPATLNRSTSSLSPSVPSTANPVASHQPTLSNCSTISLSPSVPSTANPVANHQPATLNRSTSSLSPSVPSTANPVASHQPTLSNCSTISLSPS</sequence>
<feature type="compositionally biased region" description="Polar residues" evidence="1">
    <location>
        <begin position="318"/>
        <end position="339"/>
    </location>
</feature>
<dbReference type="AlphaFoldDB" id="A0A7M5WUG7"/>
<feature type="compositionally biased region" description="Low complexity" evidence="1">
    <location>
        <begin position="254"/>
        <end position="265"/>
    </location>
</feature>
<feature type="region of interest" description="Disordered" evidence="1">
    <location>
        <begin position="236"/>
        <end position="339"/>
    </location>
</feature>
<protein>
    <submittedName>
        <fullName evidence="2">Uncharacterized protein</fullName>
    </submittedName>
</protein>
<feature type="compositionally biased region" description="Low complexity" evidence="1">
    <location>
        <begin position="306"/>
        <end position="317"/>
    </location>
</feature>
<proteinExistence type="predicted"/>
<evidence type="ECO:0000256" key="1">
    <source>
        <dbReference type="SAM" id="MobiDB-lite"/>
    </source>
</evidence>